<name>A0A9N9QM21_9CUCU</name>
<dbReference type="Proteomes" id="UP001152799">
    <property type="component" value="Chromosome 13"/>
</dbReference>
<evidence type="ECO:0000313" key="2">
    <source>
        <dbReference type="EMBL" id="CAG9763193.1"/>
    </source>
</evidence>
<sequence>MYFCENYCSCDVRPKIIKESGYRFIEYANASIQETTRDVECYVNCPAPCQEKNVVKACSMNKTCKVKKRNAKCSCNKPPICIKKKPKCLCIETLKGIELVPCQNRTNATKNICLIDRVRNLLGKNKKVDVPKTKIYHNKCSCSVQTTKSICLCPKTNKSPATKKYNEVPCKCPPEYTLCMCPKKPTKKKTICGYQSKKKSSKVKDNYEVDANITVVEPIRPKKKRPSADKRVSLNGDSKLNELYESSHDARETSNVIKPIQIN</sequence>
<reference evidence="2" key="1">
    <citation type="submission" date="2022-01" db="EMBL/GenBank/DDBJ databases">
        <authorList>
            <person name="King R."/>
        </authorList>
    </citation>
    <scope>NUCLEOTIDE SEQUENCE</scope>
</reference>
<dbReference type="EMBL" id="OU892289">
    <property type="protein sequence ID" value="CAG9763193.1"/>
    <property type="molecule type" value="Genomic_DNA"/>
</dbReference>
<evidence type="ECO:0000256" key="1">
    <source>
        <dbReference type="SAM" id="MobiDB-lite"/>
    </source>
</evidence>
<evidence type="ECO:0000313" key="3">
    <source>
        <dbReference type="Proteomes" id="UP001152799"/>
    </source>
</evidence>
<proteinExistence type="predicted"/>
<accession>A0A9N9QM21</accession>
<dbReference type="AlphaFoldDB" id="A0A9N9QM21"/>
<feature type="compositionally biased region" description="Basic and acidic residues" evidence="1">
    <location>
        <begin position="243"/>
        <end position="252"/>
    </location>
</feature>
<gene>
    <name evidence="2" type="ORF">CEUTPL_LOCUS3863</name>
</gene>
<organism evidence="2 3">
    <name type="scientific">Ceutorhynchus assimilis</name>
    <name type="common">cabbage seed weevil</name>
    <dbReference type="NCBI Taxonomy" id="467358"/>
    <lineage>
        <taxon>Eukaryota</taxon>
        <taxon>Metazoa</taxon>
        <taxon>Ecdysozoa</taxon>
        <taxon>Arthropoda</taxon>
        <taxon>Hexapoda</taxon>
        <taxon>Insecta</taxon>
        <taxon>Pterygota</taxon>
        <taxon>Neoptera</taxon>
        <taxon>Endopterygota</taxon>
        <taxon>Coleoptera</taxon>
        <taxon>Polyphaga</taxon>
        <taxon>Cucujiformia</taxon>
        <taxon>Curculionidae</taxon>
        <taxon>Ceutorhynchinae</taxon>
        <taxon>Ceutorhynchus</taxon>
    </lineage>
</organism>
<feature type="region of interest" description="Disordered" evidence="1">
    <location>
        <begin position="243"/>
        <end position="263"/>
    </location>
</feature>
<keyword evidence="3" id="KW-1185">Reference proteome</keyword>
<protein>
    <submittedName>
        <fullName evidence="2">Uncharacterized protein</fullName>
    </submittedName>
</protein>